<reference evidence="4 5" key="1">
    <citation type="submission" date="2015-11" db="EMBL/GenBank/DDBJ databases">
        <title>Genomic analysis of 38 Legionella species identifies large and diverse effector repertoires.</title>
        <authorList>
            <person name="Burstein D."/>
            <person name="Amaro F."/>
            <person name="Zusman T."/>
            <person name="Lifshitz Z."/>
            <person name="Cohen O."/>
            <person name="Gilbert J.A."/>
            <person name="Pupko T."/>
            <person name="Shuman H.A."/>
            <person name="Segal G."/>
        </authorList>
    </citation>
    <scope>NUCLEOTIDE SEQUENCE [LARGE SCALE GENOMIC DNA]</scope>
    <source>
        <strain evidence="4 5">JA-26-G1-E2</strain>
    </source>
</reference>
<proteinExistence type="predicted"/>
<dbReference type="EMBL" id="LNYG01000013">
    <property type="protein sequence ID" value="KTD07249.1"/>
    <property type="molecule type" value="Genomic_DNA"/>
</dbReference>
<name>A0A0W0UH87_9GAMM</name>
<feature type="domain" description="RCC1-like" evidence="3">
    <location>
        <begin position="127"/>
        <end position="376"/>
    </location>
</feature>
<dbReference type="PROSITE" id="PS50012">
    <property type="entry name" value="RCC1_3"/>
    <property type="match status" value="4"/>
</dbReference>
<dbReference type="Proteomes" id="UP000054715">
    <property type="component" value="Unassembled WGS sequence"/>
</dbReference>
<organism evidence="4 5">
    <name type="scientific">Legionella jamestowniensis</name>
    <dbReference type="NCBI Taxonomy" id="455"/>
    <lineage>
        <taxon>Bacteria</taxon>
        <taxon>Pseudomonadati</taxon>
        <taxon>Pseudomonadota</taxon>
        <taxon>Gammaproteobacteria</taxon>
        <taxon>Legionellales</taxon>
        <taxon>Legionellaceae</taxon>
        <taxon>Legionella</taxon>
    </lineage>
</organism>
<dbReference type="InterPro" id="IPR009091">
    <property type="entry name" value="RCC1/BLIP-II"/>
</dbReference>
<accession>A0A0W0UH87</accession>
<evidence type="ECO:0000256" key="2">
    <source>
        <dbReference type="ARBA" id="ARBA00022737"/>
    </source>
</evidence>
<comment type="caution">
    <text evidence="4">The sequence shown here is derived from an EMBL/GenBank/DDBJ whole genome shotgun (WGS) entry which is preliminary data.</text>
</comment>
<dbReference type="PANTHER" id="PTHR45982:SF1">
    <property type="entry name" value="REGULATOR OF CHROMOSOME CONDENSATION"/>
    <property type="match status" value="1"/>
</dbReference>
<dbReference type="Pfam" id="PF13540">
    <property type="entry name" value="RCC1_2"/>
    <property type="match status" value="1"/>
</dbReference>
<dbReference type="PANTHER" id="PTHR45982">
    <property type="entry name" value="REGULATOR OF CHROMOSOME CONDENSATION"/>
    <property type="match status" value="1"/>
</dbReference>
<evidence type="ECO:0000313" key="4">
    <source>
        <dbReference type="EMBL" id="KTD07249.1"/>
    </source>
</evidence>
<evidence type="ECO:0000256" key="1">
    <source>
        <dbReference type="ARBA" id="ARBA00022658"/>
    </source>
</evidence>
<dbReference type="InterPro" id="IPR058923">
    <property type="entry name" value="RCC1-like_dom"/>
</dbReference>
<protein>
    <submittedName>
        <fullName evidence="4">Regulator of chromosome condensation (RCC1) repeat protein</fullName>
    </submittedName>
</protein>
<dbReference type="SUPFAM" id="SSF50985">
    <property type="entry name" value="RCC1/BLIP-II"/>
    <property type="match status" value="1"/>
</dbReference>
<dbReference type="OrthoDB" id="238206at2"/>
<dbReference type="RefSeq" id="WP_058449449.1">
    <property type="nucleotide sequence ID" value="NZ_CAAAJF010000005.1"/>
</dbReference>
<dbReference type="PRINTS" id="PR00633">
    <property type="entry name" value="RCCNDNSATION"/>
</dbReference>
<dbReference type="PATRIC" id="fig|455.5.peg.1526"/>
<dbReference type="Pfam" id="PF25390">
    <property type="entry name" value="WD40_RLD"/>
    <property type="match status" value="1"/>
</dbReference>
<sequence length="452" mass="50394">MQFTGTIISLPVDIICYLAFQYLDYNSAFNLFIVLIPEYFTLQHSSTSKRDRTEKIITFMHSSPGKALTNIYKKMAPLPKIVAEDNTNFYFSPREGWYTWNENIEQLTVGESNPPQKFNLTLKSNTSQLWEEVNLNIAEIVSRNSRTFLLSTDGKIYHSGQDFFFMSNKAIFNLKPIKELVDEKIIKLALGWDHILALTSNGQVYSWGYNHFGQLGLRHRAPDSTPQLITTFNEKITDIFAGDYISFCRSAEGKIYAFGKNQSGQLGLGTTGDIAFPQIITNLQHLKIISIVSKNSHTLFLSEAGEVFSTGASYKGALGLGKIHNTKTPLQIDSLSNKVIKKIATGSFHSLCVDENGILYSFGANTKGQLGLHKNQIQGEASFVPQPVGFLEEEAITAVAAGEGHTVCLTKKGDVYSFGNQLDHPQIGPNKVNFLFPFNNARMPQSTISKMR</sequence>
<gene>
    <name evidence="4" type="ORF">Ljam_1444</name>
</gene>
<evidence type="ECO:0000259" key="3">
    <source>
        <dbReference type="Pfam" id="PF25390"/>
    </source>
</evidence>
<keyword evidence="1" id="KW-0344">Guanine-nucleotide releasing factor</keyword>
<dbReference type="PROSITE" id="PS00626">
    <property type="entry name" value="RCC1_2"/>
    <property type="match status" value="2"/>
</dbReference>
<dbReference type="InterPro" id="IPR051553">
    <property type="entry name" value="Ran_GTPase-activating"/>
</dbReference>
<evidence type="ECO:0000313" key="5">
    <source>
        <dbReference type="Proteomes" id="UP000054715"/>
    </source>
</evidence>
<dbReference type="Gene3D" id="2.130.10.30">
    <property type="entry name" value="Regulator of chromosome condensation 1/beta-lactamase-inhibitor protein II"/>
    <property type="match status" value="1"/>
</dbReference>
<keyword evidence="2" id="KW-0677">Repeat</keyword>
<dbReference type="AlphaFoldDB" id="A0A0W0UH87"/>
<dbReference type="STRING" id="455.Ljam_1444"/>
<dbReference type="InterPro" id="IPR000408">
    <property type="entry name" value="Reg_chr_condens"/>
</dbReference>